<reference evidence="3" key="1">
    <citation type="submission" date="2021-08" db="EMBL/GenBank/DDBJ databases">
        <title>Prevotella lacticifex sp. nov., isolated from rumen of cow.</title>
        <authorList>
            <person name="Shinkai T."/>
            <person name="Ikeyama N."/>
            <person name="Kumagai M."/>
            <person name="Ohmori H."/>
            <person name="Sakamoto M."/>
            <person name="Ohkuma M."/>
            <person name="Mitsumori M."/>
        </authorList>
    </citation>
    <scope>NUCLEOTIDE SEQUENCE</scope>
    <source>
        <strain evidence="3">DSM 11371</strain>
    </source>
</reference>
<dbReference type="Pfam" id="PF14349">
    <property type="entry name" value="SprA_N"/>
    <property type="match status" value="2"/>
</dbReference>
<evidence type="ECO:0000313" key="3">
    <source>
        <dbReference type="EMBL" id="GJG26407.1"/>
    </source>
</evidence>
<dbReference type="NCBIfam" id="TIGR04189">
    <property type="entry name" value="surface_SprA"/>
    <property type="match status" value="1"/>
</dbReference>
<proteinExistence type="predicted"/>
<comment type="caution">
    <text evidence="3">The sequence shown here is derived from an EMBL/GenBank/DDBJ whole genome shotgun (WGS) entry which is preliminary data.</text>
</comment>
<feature type="compositionally biased region" description="Low complexity" evidence="1">
    <location>
        <begin position="2437"/>
        <end position="2458"/>
    </location>
</feature>
<sequence>MDKLKLSRLLSIVLLMVAAISYTIAMPILQNNRQRNKQQQKEDEKKKVIGVKAQPILVYEDSIPDSLLHPRWQIQRIQPITTADLSQNATDLRRPDNLKYEVVYNDTINRYIIGNKIGNTWITTPIVMTPEEYLKWSETEARLRFYRSKNDEIFQRKGKDKFDFSDMHFDLGPAEKIFGPGGVRVRTQGTAELKMGATIKDVDNPSLPVNNRHTTQIDFDEKINLSVNGKIGDKVNMNLNYNTDATFDFDAQNMKLKYDGKEDEIIKLVEAGNVSFPSNSSLISSASSLFGLRTDMQFGKLKLQMVGSQKKSNNKSVSSKGGVQTTPFEIDAANYEENRHFFLSHYFRGIYNQAMSRLPNISTGINITKIEIWVTNKTGTTSNTRNIVALTGLGDRPLSADSSSWSLPSNTANDEYATLSTMSGVRDIGQATSTLEGMNMVSGVDFEKLESARLLSSSEYSYNPYLGFVSLKSGLQTDQVLAVAYSFTYGGQTYQVGEFASEKTNAGDALLVKSLKNSTNSPSQRNWKLMMKNVYYLASSVEKSNFKLNIKYQSDTTGVYLSYIPESQVKDYTLIKAVGADRLDNNNKVRSNGAFDYIEGYTVSNGRVFLPRVEPFGDDMKAFLISKGVSADVAEKYNFSDLYDATKTIAMQNAEKDKYILTGSFRGTSANVISLGAVNVPQGSVIVTAGGVTLTEGSDYSIDYSAGEVTILNQSIIDAGTNVNVSFASNTDYGQIRKTMFGLNWEYDFSKSLQMSGTIQHLSEQALTSKVTMGSEPLNNTLWGININWNKESQWLTDMLNKIPFLHVTQPSKISFTGEFAQLIAGQVSGTQDNASYIDDFENSTNGIDLNSPVAWMLSSTPYDNGNHGWGYSDKTSLSSGYKRSQIAWYNIDNLFTRTSSSLTPSHIKSDLDQLSNPYCRAWYVNELFPNKEVSSYNGESTTLNLFNIAYYPQERGPYNFSTLLNQDGTLADDPKSHWGGFMRKLNTTDFESANIEYIEFWMMDPFIGHENDLSYGGNLYFNLGEISEDVLKDGQKFYESGMSVDGTGSYETTQWGKIPKNATITYSFATSSGSRAKQDVGFNGLTNEEERETFADYLNTVKGVVSDSVFQNVIYPDPANDHYHYFRGSDYDQQRTSILDRYKRINNPEGNSPDSDNDTESYSTSYKTTPDVEDINQDYTLNENDRYYEYKVPLDPTKMSVSSNQYIVDTHTVSSRLRNGDRDSVTWYKFRIPLSSGYTQVGSISDFSNIRFMRVYLSDFEKPIILRLANFYLMRGDWRSYEQPLSSSSSGIMNVSSVSIEENNTKEPVNYILPPGISRSTDPTQSQLTQEDERSLQLEANNFASGEAHAVYKNTNLDLREYKRIQMFTHANAFENNTTNLKDKEMSVFIRFGSDYRNNYYEYEIPLDLTEARQYSRYSLADCQAVWPENNMMNITLSLFTQLKNNRNIKKAQGTASYTVEYSEYDTDYPNNRVSIKGNPSLGEIKTIMIGVRNNSSTVKSGEVWVNELRVLDYTNDGGWAANGKLDVQLSDLGSVNARGTYISDGFGGLEDGVASRSTASDASYSFTTSLQLGKFFPDKAKISIPFYYSVTKETSTPRYNPLDTDMKLEDALDALADEAAKDSLRDIAITKTTNTNFAISNARIGISTKRHPMPYDPANFTFSYAHSHSRTSGETTVYQTTDNWKGSVNYNWSPVYKAWEPFKKLKNKSKWLDIFRRFGLNWLPQNVAFNTDMTRIYDELQERDLDATENAQLPLQYSSDFRWNREFSLRWDLTKNLHMNFQSATDAEIQEPDRPVNKDLYPDDYEVWRDSVWQSIKRMGTPITYQQNFKLQYQVPLNLIPVFDWLNADGSYTSNYNWERGTQSDSVWSGNKITTNRTYTINSTMNMVKLYNHIPFLKKANERFEKNVSTASLRQKEEQKKKEREKRKAEEKKLKEEEVKVRQEAIAAGKDGDEAVKKLLADRKLKEQKKALPQNRRSFEKEITLLPDTVISLQHGKNSNRLMVTARTVDGKVFPLKFKKDGKNKIIIKNKVDSAQKVKVIVTPKTPLDDEKWYKFAQSAARVMMMVRNVNVSYRNQYSLTLPGFMPYVGNFLGQTKGSGVYSPGLDFAFGLVDDSYITKARDHGWLLSDTTMATPATSSSSEDLQIRMTLEPIKNLKIDLSATRTQTRSRSMEYVYSSTPTTESGTFSMTTISLKSAFEGIGDANNGFYSKSFEKFCNSLESFQKMVEAQYTGSQYPAGSTLAGKEFSATETPVDKYSADVMIPAFLKTYANGGGSLNIFPTLAKLLPNWSMRYSGLGKLPWFRDHFKSVNINHAYRSVYTVGSYNSYSNYQEYMNGWGFVINSSTGDPSPKSMYDISTVSISESFSPLLGVDMTFNNNLTAKVEYRSTRVLSLSMTSVQLNQASSKDWVVGMGYKINDFNLFGGSRKIKSRSKSGNNTTNSNSSKSTSGNTTKGQANRNLNLRLDVSYRNQASITRDIRTVTSTASSGNTAFKLSFSADYTLSRLLTMSFYYDRQTNNPLLTSSSYPTTTQDFGLSIKFSLTR</sequence>
<evidence type="ECO:0000313" key="4">
    <source>
        <dbReference type="Proteomes" id="UP000887043"/>
    </source>
</evidence>
<feature type="domain" description="Gliding motility protein SprA N-terminal" evidence="2">
    <location>
        <begin position="105"/>
        <end position="438"/>
    </location>
</feature>
<dbReference type="EMBL" id="BPTR01000001">
    <property type="protein sequence ID" value="GJG26407.1"/>
    <property type="molecule type" value="Genomic_DNA"/>
</dbReference>
<gene>
    <name evidence="3" type="ORF">PRRU23_01070</name>
</gene>
<feature type="compositionally biased region" description="Polar residues" evidence="1">
    <location>
        <begin position="1149"/>
        <end position="1169"/>
    </location>
</feature>
<organism evidence="3 4">
    <name type="scientific">Segatella bryantii</name>
    <name type="common">Prevotella bryantii</name>
    <dbReference type="NCBI Taxonomy" id="77095"/>
    <lineage>
        <taxon>Bacteria</taxon>
        <taxon>Pseudomonadati</taxon>
        <taxon>Bacteroidota</taxon>
        <taxon>Bacteroidia</taxon>
        <taxon>Bacteroidales</taxon>
        <taxon>Prevotellaceae</taxon>
        <taxon>Segatella</taxon>
    </lineage>
</organism>
<feature type="compositionally biased region" description="Basic and acidic residues" evidence="1">
    <location>
        <begin position="1916"/>
        <end position="1936"/>
    </location>
</feature>
<feature type="region of interest" description="Disordered" evidence="1">
    <location>
        <begin position="1909"/>
        <end position="1936"/>
    </location>
</feature>
<feature type="region of interest" description="Disordered" evidence="1">
    <location>
        <begin position="1145"/>
        <end position="1170"/>
    </location>
</feature>
<feature type="region of interest" description="Disordered" evidence="1">
    <location>
        <begin position="1315"/>
        <end position="1334"/>
    </location>
</feature>
<name>A0AA37MK12_SEGBR</name>
<dbReference type="RefSeq" id="WP_074802857.1">
    <property type="nucleotide sequence ID" value="NZ_BPTR01000001.1"/>
</dbReference>
<feature type="domain" description="Gliding motility protein SprA N-terminal" evidence="2">
    <location>
        <begin position="1097"/>
        <end position="1614"/>
    </location>
</feature>
<evidence type="ECO:0000256" key="1">
    <source>
        <dbReference type="SAM" id="MobiDB-lite"/>
    </source>
</evidence>
<protein>
    <recommendedName>
        <fullName evidence="2">Gliding motility protein SprA N-terminal domain-containing protein</fullName>
    </recommendedName>
</protein>
<feature type="region of interest" description="Disordered" evidence="1">
    <location>
        <begin position="2433"/>
        <end position="2464"/>
    </location>
</feature>
<feature type="compositionally biased region" description="Polar residues" evidence="1">
    <location>
        <begin position="1319"/>
        <end position="1330"/>
    </location>
</feature>
<evidence type="ECO:0000259" key="2">
    <source>
        <dbReference type="Pfam" id="PF14349"/>
    </source>
</evidence>
<dbReference type="Proteomes" id="UP000887043">
    <property type="component" value="Unassembled WGS sequence"/>
</dbReference>
<dbReference type="InterPro" id="IPR026377">
    <property type="entry name" value="Cell_surface_SprA"/>
</dbReference>
<dbReference type="InterPro" id="IPR025684">
    <property type="entry name" value="SprA_N_dom"/>
</dbReference>
<accession>A0AA37MK12</accession>